<protein>
    <submittedName>
        <fullName evidence="4">Diguanylate cyclase</fullName>
    </submittedName>
</protein>
<feature type="domain" description="PAC" evidence="2">
    <location>
        <begin position="269"/>
        <end position="320"/>
    </location>
</feature>
<dbReference type="InterPro" id="IPR003018">
    <property type="entry name" value="GAF"/>
</dbReference>
<dbReference type="InterPro" id="IPR029787">
    <property type="entry name" value="Nucleotide_cyclase"/>
</dbReference>
<dbReference type="InterPro" id="IPR029016">
    <property type="entry name" value="GAF-like_dom_sf"/>
</dbReference>
<evidence type="ECO:0000259" key="3">
    <source>
        <dbReference type="PROSITE" id="PS50887"/>
    </source>
</evidence>
<dbReference type="InterPro" id="IPR052155">
    <property type="entry name" value="Biofilm_reg_signaling"/>
</dbReference>
<proteinExistence type="predicted"/>
<sequence>MTPAAISFYEGQGRLLEMIARGAALKDTLDRLSLLIEAQSEGLYCSVLLLDAESRRIHPVAGPRLPAAYMRALEGAAIGPDVGSCGTAMHFRRTVIVADILEDPLWAPYRALAAPHGLRACWSAPIVSKDDVVLGSFAMYYKEVRRPNDDETGLLAMAANIAGIAIERQRREDELQRYQGRLEALVAQRTDELQQAMLEQRAIFDNATTAIFLVKDRVIQRCNRRLEELLGYSPGELNGQPTRVYFPSDAAWEAFGEAAYARIAAGAGFVADTEIQRKDGSCIWTTAFGTAVDPTDLRKGSVWVGVDISERKRTEEALKAALMEQRAIFDNVNAGIHVVRDRVTQRCNRGFEAMLGYAPGELDGRSTRVYFPSDAAYDDFGRRAYAPIADGHAYIGEIELVCKNGERRWFASHGSVIDPQHPASGTIWISHDVTERRRAEAALQELLLEQQALLDHSAIGIAFVVERVIVRVNGELERMLGYDAGEMKGRSTRCWYTSEEEYEAIGAALAPVARAGGVYSRDMELVRRDGSRLWCSVHAKGIQADRPELGGVCVMQDISGRKQAEAALVAANERLERGLAEVEQTRAEISQLAELSSFLQACATAAEAHAAIADYAPRLFPGSGGALYLQDDSGVELMNEVLRWGERPLVAHFMNDECWALRRTQPYRLDQPSSARCCAHVAAGHRSVGPCACLPLLAQGKIFGLLYVEHAAVDGGRADARHRLAVALAEQCALALANIGLRETLRQQSIRDPLTGLYNRRFMAETIRRELARAARQGAGLAVAMVDVDHFKRFNDTYGHEAGDLVLQAIAQLLEGHVRQSDVACRHGGEEFVLLLPGLSQARAEQRALELLREIRALAPTHGGRPLGPISASIGLALFPQHGRTPEALIEAADAALFRAKAAGRDRVLVA</sequence>
<dbReference type="Gene3D" id="3.30.450.20">
    <property type="entry name" value="PAS domain"/>
    <property type="match status" value="3"/>
</dbReference>
<dbReference type="Pfam" id="PF08448">
    <property type="entry name" value="PAS_4"/>
    <property type="match status" value="1"/>
</dbReference>
<keyword evidence="1" id="KW-0175">Coiled coil</keyword>
<dbReference type="InterPro" id="IPR013656">
    <property type="entry name" value="PAS_4"/>
</dbReference>
<dbReference type="Gene3D" id="3.30.450.40">
    <property type="match status" value="2"/>
</dbReference>
<accession>A0ABX2EFJ9</accession>
<feature type="coiled-coil region" evidence="1">
    <location>
        <begin position="561"/>
        <end position="595"/>
    </location>
</feature>
<dbReference type="RefSeq" id="WP_173122527.1">
    <property type="nucleotide sequence ID" value="NZ_JABRWJ010000003.1"/>
</dbReference>
<dbReference type="SMART" id="SM00086">
    <property type="entry name" value="PAC"/>
    <property type="match status" value="3"/>
</dbReference>
<dbReference type="Pfam" id="PF13426">
    <property type="entry name" value="PAS_9"/>
    <property type="match status" value="2"/>
</dbReference>
<dbReference type="InterPro" id="IPR035965">
    <property type="entry name" value="PAS-like_dom_sf"/>
</dbReference>
<comment type="caution">
    <text evidence="4">The sequence shown here is derived from an EMBL/GenBank/DDBJ whole genome shotgun (WGS) entry which is preliminary data.</text>
</comment>
<dbReference type="PROSITE" id="PS50113">
    <property type="entry name" value="PAC"/>
    <property type="match status" value="3"/>
</dbReference>
<dbReference type="SUPFAM" id="SSF55785">
    <property type="entry name" value="PYP-like sensor domain (PAS domain)"/>
    <property type="match status" value="3"/>
</dbReference>
<evidence type="ECO:0000256" key="1">
    <source>
        <dbReference type="SAM" id="Coils"/>
    </source>
</evidence>
<evidence type="ECO:0000259" key="2">
    <source>
        <dbReference type="PROSITE" id="PS50113"/>
    </source>
</evidence>
<dbReference type="Proteomes" id="UP000737171">
    <property type="component" value="Unassembled WGS sequence"/>
</dbReference>
<dbReference type="PANTHER" id="PTHR44757:SF2">
    <property type="entry name" value="BIOFILM ARCHITECTURE MAINTENANCE PROTEIN MBAA"/>
    <property type="match status" value="1"/>
</dbReference>
<evidence type="ECO:0000313" key="4">
    <source>
        <dbReference type="EMBL" id="NRF67412.1"/>
    </source>
</evidence>
<dbReference type="InterPro" id="IPR001610">
    <property type="entry name" value="PAC"/>
</dbReference>
<dbReference type="InterPro" id="IPR000700">
    <property type="entry name" value="PAS-assoc_C"/>
</dbReference>
<evidence type="ECO:0000313" key="5">
    <source>
        <dbReference type="Proteomes" id="UP000737171"/>
    </source>
</evidence>
<dbReference type="SMART" id="SM00065">
    <property type="entry name" value="GAF"/>
    <property type="match status" value="2"/>
</dbReference>
<keyword evidence="5" id="KW-1185">Reference proteome</keyword>
<dbReference type="SMART" id="SM00267">
    <property type="entry name" value="GGDEF"/>
    <property type="match status" value="1"/>
</dbReference>
<dbReference type="NCBIfam" id="TIGR00229">
    <property type="entry name" value="sensory_box"/>
    <property type="match status" value="3"/>
</dbReference>
<feature type="domain" description="GGDEF" evidence="3">
    <location>
        <begin position="779"/>
        <end position="911"/>
    </location>
</feature>
<dbReference type="EMBL" id="JABRWJ010000003">
    <property type="protein sequence ID" value="NRF67412.1"/>
    <property type="molecule type" value="Genomic_DNA"/>
</dbReference>
<dbReference type="PROSITE" id="PS50887">
    <property type="entry name" value="GGDEF"/>
    <property type="match status" value="1"/>
</dbReference>
<dbReference type="InterPro" id="IPR043128">
    <property type="entry name" value="Rev_trsase/Diguanyl_cyclase"/>
</dbReference>
<dbReference type="Gene3D" id="3.30.70.270">
    <property type="match status" value="1"/>
</dbReference>
<dbReference type="SUPFAM" id="SSF55073">
    <property type="entry name" value="Nucleotide cyclase"/>
    <property type="match status" value="1"/>
</dbReference>
<reference evidence="4 5" key="1">
    <citation type="submission" date="2020-05" db="EMBL/GenBank/DDBJ databases">
        <title>Aquincola sp. isolate from soil.</title>
        <authorList>
            <person name="Han J."/>
            <person name="Kim D.-U."/>
        </authorList>
    </citation>
    <scope>NUCLEOTIDE SEQUENCE [LARGE SCALE GENOMIC DNA]</scope>
    <source>
        <strain evidence="4 5">S2</strain>
    </source>
</reference>
<gene>
    <name evidence="4" type="ORF">HLB44_10490</name>
</gene>
<dbReference type="CDD" id="cd01949">
    <property type="entry name" value="GGDEF"/>
    <property type="match status" value="1"/>
</dbReference>
<dbReference type="SUPFAM" id="SSF55781">
    <property type="entry name" value="GAF domain-like"/>
    <property type="match status" value="2"/>
</dbReference>
<dbReference type="PANTHER" id="PTHR44757">
    <property type="entry name" value="DIGUANYLATE CYCLASE DGCP"/>
    <property type="match status" value="1"/>
</dbReference>
<dbReference type="Pfam" id="PF00990">
    <property type="entry name" value="GGDEF"/>
    <property type="match status" value="1"/>
</dbReference>
<dbReference type="Pfam" id="PF13185">
    <property type="entry name" value="GAF_2"/>
    <property type="match status" value="1"/>
</dbReference>
<dbReference type="CDD" id="cd00130">
    <property type="entry name" value="PAS"/>
    <property type="match status" value="3"/>
</dbReference>
<dbReference type="NCBIfam" id="TIGR00254">
    <property type="entry name" value="GGDEF"/>
    <property type="match status" value="1"/>
</dbReference>
<dbReference type="InterPro" id="IPR000014">
    <property type="entry name" value="PAS"/>
</dbReference>
<dbReference type="SMART" id="SM00091">
    <property type="entry name" value="PAS"/>
    <property type="match status" value="3"/>
</dbReference>
<feature type="domain" description="PAC" evidence="2">
    <location>
        <begin position="519"/>
        <end position="570"/>
    </location>
</feature>
<feature type="domain" description="PAC" evidence="2">
    <location>
        <begin position="394"/>
        <end position="445"/>
    </location>
</feature>
<organism evidence="4 5">
    <name type="scientific">Pseudaquabacterium terrae</name>
    <dbReference type="NCBI Taxonomy" id="2732868"/>
    <lineage>
        <taxon>Bacteria</taxon>
        <taxon>Pseudomonadati</taxon>
        <taxon>Pseudomonadota</taxon>
        <taxon>Betaproteobacteria</taxon>
        <taxon>Burkholderiales</taxon>
        <taxon>Sphaerotilaceae</taxon>
        <taxon>Pseudaquabacterium</taxon>
    </lineage>
</organism>
<dbReference type="Pfam" id="PF01590">
    <property type="entry name" value="GAF"/>
    <property type="match status" value="1"/>
</dbReference>
<name>A0ABX2EFJ9_9BURK</name>
<dbReference type="InterPro" id="IPR000160">
    <property type="entry name" value="GGDEF_dom"/>
</dbReference>